<gene>
    <name evidence="1" type="ORF">GCM10010405_23570</name>
</gene>
<reference evidence="1 2" key="1">
    <citation type="journal article" date="2019" name="Int. J. Syst. Evol. Microbiol.">
        <title>The Global Catalogue of Microorganisms (GCM) 10K type strain sequencing project: providing services to taxonomists for standard genome sequencing and annotation.</title>
        <authorList>
            <consortium name="The Broad Institute Genomics Platform"/>
            <consortium name="The Broad Institute Genome Sequencing Center for Infectious Disease"/>
            <person name="Wu L."/>
            <person name="Ma J."/>
        </authorList>
    </citation>
    <scope>NUCLEOTIDE SEQUENCE [LARGE SCALE GENOMIC DNA]</scope>
    <source>
        <strain evidence="1 2">JCM 6305</strain>
    </source>
</reference>
<accession>A0ABN3JU78</accession>
<dbReference type="RefSeq" id="WP_344322198.1">
    <property type="nucleotide sequence ID" value="NZ_BAAASZ010000018.1"/>
</dbReference>
<organism evidence="1 2">
    <name type="scientific">Streptomyces macrosporus</name>
    <dbReference type="NCBI Taxonomy" id="44032"/>
    <lineage>
        <taxon>Bacteria</taxon>
        <taxon>Bacillati</taxon>
        <taxon>Actinomycetota</taxon>
        <taxon>Actinomycetes</taxon>
        <taxon>Kitasatosporales</taxon>
        <taxon>Streptomycetaceae</taxon>
        <taxon>Streptomyces</taxon>
    </lineage>
</organism>
<name>A0ABN3JU78_9ACTN</name>
<dbReference type="EMBL" id="BAAASZ010000018">
    <property type="protein sequence ID" value="GAA2439511.1"/>
    <property type="molecule type" value="Genomic_DNA"/>
</dbReference>
<proteinExistence type="predicted"/>
<evidence type="ECO:0000313" key="1">
    <source>
        <dbReference type="EMBL" id="GAA2439511.1"/>
    </source>
</evidence>
<keyword evidence="2" id="KW-1185">Reference proteome</keyword>
<evidence type="ECO:0000313" key="2">
    <source>
        <dbReference type="Proteomes" id="UP001501638"/>
    </source>
</evidence>
<protein>
    <submittedName>
        <fullName evidence="1">Uncharacterized protein</fullName>
    </submittedName>
</protein>
<comment type="caution">
    <text evidence="1">The sequence shown here is derived from an EMBL/GenBank/DDBJ whole genome shotgun (WGS) entry which is preliminary data.</text>
</comment>
<dbReference type="Proteomes" id="UP001501638">
    <property type="component" value="Unassembled WGS sequence"/>
</dbReference>
<sequence length="122" mass="13413">MDRRRTSRGPAPVVGIYAAGRQVFRFHPDGVVLDALVRPAPSPRDGAAIAGWLRRDNPLSGVHTARYDQRGPTIAFTTRSHLREEEVGVCGTWSRGRLTLSLAGQGWSIPARPFIRLDSTPQ</sequence>